<organism evidence="2 3">
    <name type="scientific">Lactuca saligna</name>
    <name type="common">Willowleaf lettuce</name>
    <dbReference type="NCBI Taxonomy" id="75948"/>
    <lineage>
        <taxon>Eukaryota</taxon>
        <taxon>Viridiplantae</taxon>
        <taxon>Streptophyta</taxon>
        <taxon>Embryophyta</taxon>
        <taxon>Tracheophyta</taxon>
        <taxon>Spermatophyta</taxon>
        <taxon>Magnoliopsida</taxon>
        <taxon>eudicotyledons</taxon>
        <taxon>Gunneridae</taxon>
        <taxon>Pentapetalae</taxon>
        <taxon>asterids</taxon>
        <taxon>campanulids</taxon>
        <taxon>Asterales</taxon>
        <taxon>Asteraceae</taxon>
        <taxon>Cichorioideae</taxon>
        <taxon>Cichorieae</taxon>
        <taxon>Lactucinae</taxon>
        <taxon>Lactuca</taxon>
    </lineage>
</organism>
<accession>A0AA35VQE3</accession>
<dbReference type="AlphaFoldDB" id="A0AA35VQE3"/>
<feature type="compositionally biased region" description="Basic residues" evidence="1">
    <location>
        <begin position="144"/>
        <end position="153"/>
    </location>
</feature>
<proteinExistence type="predicted"/>
<protein>
    <submittedName>
        <fullName evidence="2">Uncharacterized protein</fullName>
    </submittedName>
</protein>
<feature type="compositionally biased region" description="Basic and acidic residues" evidence="1">
    <location>
        <begin position="71"/>
        <end position="82"/>
    </location>
</feature>
<name>A0AA35VQE3_LACSI</name>
<evidence type="ECO:0000313" key="3">
    <source>
        <dbReference type="Proteomes" id="UP001177003"/>
    </source>
</evidence>
<dbReference type="Proteomes" id="UP001177003">
    <property type="component" value="Chromosome 2"/>
</dbReference>
<feature type="region of interest" description="Disordered" evidence="1">
    <location>
        <begin position="59"/>
        <end position="86"/>
    </location>
</feature>
<feature type="region of interest" description="Disordered" evidence="1">
    <location>
        <begin position="100"/>
        <end position="153"/>
    </location>
</feature>
<gene>
    <name evidence="2" type="ORF">LSALG_LOCUS11113</name>
</gene>
<feature type="compositionally biased region" description="Basic and acidic residues" evidence="1">
    <location>
        <begin position="100"/>
        <end position="143"/>
    </location>
</feature>
<keyword evidence="3" id="KW-1185">Reference proteome</keyword>
<evidence type="ECO:0000313" key="2">
    <source>
        <dbReference type="EMBL" id="CAI9270820.1"/>
    </source>
</evidence>
<sequence>MAYCIRDTSIHTTYQKHHHLQDPPFPIPSHTSKFKRGYFGKYTQSHNPFQASPLDEFENFSMSRSGTPDNGVDHLNGEEMDSKSATAAMKVAMDRAEAKFRHAKEVREREHAKSYRNKGYSERADVQRAQDEACDRATIDAKGRAKRAAGARR</sequence>
<dbReference type="EMBL" id="OX465078">
    <property type="protein sequence ID" value="CAI9270820.1"/>
    <property type="molecule type" value="Genomic_DNA"/>
</dbReference>
<reference evidence="2" key="1">
    <citation type="submission" date="2023-04" db="EMBL/GenBank/DDBJ databases">
        <authorList>
            <person name="Vijverberg K."/>
            <person name="Xiong W."/>
            <person name="Schranz E."/>
        </authorList>
    </citation>
    <scope>NUCLEOTIDE SEQUENCE</scope>
</reference>
<evidence type="ECO:0000256" key="1">
    <source>
        <dbReference type="SAM" id="MobiDB-lite"/>
    </source>
</evidence>